<comment type="subcellular location">
    <subcellularLocation>
        <location evidence="1">Cell membrane</location>
        <topology evidence="1">Multi-pass membrane protein</topology>
    </subcellularLocation>
</comment>
<dbReference type="Proteomes" id="UP000293342">
    <property type="component" value="Unassembled WGS sequence"/>
</dbReference>
<evidence type="ECO:0000256" key="1">
    <source>
        <dbReference type="ARBA" id="ARBA00004651"/>
    </source>
</evidence>
<comment type="similarity">
    <text evidence="2">Belongs to the DoxX family.</text>
</comment>
<comment type="caution">
    <text evidence="8">The sequence shown here is derived from an EMBL/GenBank/DDBJ whole genome shotgun (WGS) entry which is preliminary data.</text>
</comment>
<keyword evidence="3" id="KW-1003">Cell membrane</keyword>
<dbReference type="PANTHER" id="PTHR33452:SF1">
    <property type="entry name" value="INNER MEMBRANE PROTEIN YPHA-RELATED"/>
    <property type="match status" value="1"/>
</dbReference>
<dbReference type="InterPro" id="IPR051907">
    <property type="entry name" value="DoxX-like_oxidoreductase"/>
</dbReference>
<dbReference type="AlphaFoldDB" id="A0A4R0K4A3"/>
<evidence type="ECO:0000313" key="8">
    <source>
        <dbReference type="EMBL" id="TCC54140.1"/>
    </source>
</evidence>
<proteinExistence type="inferred from homology"/>
<feature type="transmembrane region" description="Helical" evidence="7">
    <location>
        <begin position="143"/>
        <end position="163"/>
    </location>
</feature>
<evidence type="ECO:0000256" key="4">
    <source>
        <dbReference type="ARBA" id="ARBA00022692"/>
    </source>
</evidence>
<keyword evidence="5 7" id="KW-1133">Transmembrane helix</keyword>
<organism evidence="8 9">
    <name type="scientific">Kribbella capetownensis</name>
    <dbReference type="NCBI Taxonomy" id="1572659"/>
    <lineage>
        <taxon>Bacteria</taxon>
        <taxon>Bacillati</taxon>
        <taxon>Actinomycetota</taxon>
        <taxon>Actinomycetes</taxon>
        <taxon>Propionibacteriales</taxon>
        <taxon>Kribbellaceae</taxon>
        <taxon>Kribbella</taxon>
    </lineage>
</organism>
<accession>A0A4R0K4A3</accession>
<evidence type="ECO:0000256" key="3">
    <source>
        <dbReference type="ARBA" id="ARBA00022475"/>
    </source>
</evidence>
<feature type="transmembrane region" description="Helical" evidence="7">
    <location>
        <begin position="60"/>
        <end position="85"/>
    </location>
</feature>
<dbReference type="EMBL" id="SJKD01000001">
    <property type="protein sequence ID" value="TCC54140.1"/>
    <property type="molecule type" value="Genomic_DNA"/>
</dbReference>
<dbReference type="PANTHER" id="PTHR33452">
    <property type="entry name" value="OXIDOREDUCTASE CATD-RELATED"/>
    <property type="match status" value="1"/>
</dbReference>
<sequence length="174" mass="17242">MDIGLLVLRVLIGFVLFVHGTQKLAGWFGGPGLDKAAEGLEALGQIPGKPMAVLASLCELSAAALLVLGLATPLGAAAGMGTMLVAGVSLTAKGGSVWIISGGGEYPLVLAALAGGLAFTGAGSWSADELLELPWVGMAEAKAAVLGCAAVGVAVLTAVPPIARMRTTTAQSHR</sequence>
<reference evidence="8 9" key="1">
    <citation type="submission" date="2019-02" db="EMBL/GenBank/DDBJ databases">
        <title>Kribbella capetownensis sp. nov. and Kribbella speibonae sp. nov., isolated from soil.</title>
        <authorList>
            <person name="Curtis S.M."/>
            <person name="Norton I."/>
            <person name="Everest G.J."/>
            <person name="Meyers P.R."/>
        </authorList>
    </citation>
    <scope>NUCLEOTIDE SEQUENCE [LARGE SCALE GENOMIC DNA]</scope>
    <source>
        <strain evidence="8 9">YM53</strain>
    </source>
</reference>
<keyword evidence="9" id="KW-1185">Reference proteome</keyword>
<keyword evidence="6 7" id="KW-0472">Membrane</keyword>
<evidence type="ECO:0000256" key="7">
    <source>
        <dbReference type="SAM" id="Phobius"/>
    </source>
</evidence>
<evidence type="ECO:0000256" key="2">
    <source>
        <dbReference type="ARBA" id="ARBA00006679"/>
    </source>
</evidence>
<dbReference type="GO" id="GO:0005886">
    <property type="term" value="C:plasma membrane"/>
    <property type="evidence" value="ECO:0007669"/>
    <property type="project" value="UniProtKB-SubCell"/>
</dbReference>
<feature type="transmembrane region" description="Helical" evidence="7">
    <location>
        <begin position="106"/>
        <end position="123"/>
    </location>
</feature>
<evidence type="ECO:0000256" key="6">
    <source>
        <dbReference type="ARBA" id="ARBA00023136"/>
    </source>
</evidence>
<protein>
    <submittedName>
        <fullName evidence="8">DoxX family protein</fullName>
    </submittedName>
</protein>
<name>A0A4R0K4A3_9ACTN</name>
<evidence type="ECO:0000313" key="9">
    <source>
        <dbReference type="Proteomes" id="UP000293342"/>
    </source>
</evidence>
<dbReference type="Pfam" id="PF07681">
    <property type="entry name" value="DoxX"/>
    <property type="match status" value="1"/>
</dbReference>
<evidence type="ECO:0000256" key="5">
    <source>
        <dbReference type="ARBA" id="ARBA00022989"/>
    </source>
</evidence>
<keyword evidence="4 7" id="KW-0812">Transmembrane</keyword>
<dbReference type="InterPro" id="IPR032808">
    <property type="entry name" value="DoxX"/>
</dbReference>
<dbReference type="OrthoDB" id="346004at2"/>
<gene>
    <name evidence="8" type="ORF">E0H75_06570</name>
</gene>